<feature type="region of interest" description="Disordered" evidence="16">
    <location>
        <begin position="1119"/>
        <end position="1148"/>
    </location>
</feature>
<feature type="compositionally biased region" description="Low complexity" evidence="16">
    <location>
        <begin position="560"/>
        <end position="575"/>
    </location>
</feature>
<feature type="region of interest" description="Disordered" evidence="16">
    <location>
        <begin position="1"/>
        <end position="23"/>
    </location>
</feature>
<dbReference type="InterPro" id="IPR000719">
    <property type="entry name" value="Prot_kinase_dom"/>
</dbReference>
<evidence type="ECO:0000256" key="1">
    <source>
        <dbReference type="ARBA" id="ARBA00012513"/>
    </source>
</evidence>
<keyword evidence="24" id="KW-1185">Reference proteome</keyword>
<dbReference type="InterPro" id="IPR017441">
    <property type="entry name" value="Protein_kinase_ATP_BS"/>
</dbReference>
<evidence type="ECO:0000259" key="18">
    <source>
        <dbReference type="PROSITE" id="PS50011"/>
    </source>
</evidence>
<dbReference type="InterPro" id="IPR008271">
    <property type="entry name" value="Ser/Thr_kinase_AS"/>
</dbReference>
<dbReference type="PROSITE" id="PS51285">
    <property type="entry name" value="AGC_KINASE_CTER"/>
    <property type="match status" value="1"/>
</dbReference>
<keyword evidence="3" id="KW-0597">Phosphoprotein</keyword>
<dbReference type="SMART" id="SM00036">
    <property type="entry name" value="CNH"/>
    <property type="match status" value="1"/>
</dbReference>
<dbReference type="SMART" id="SM00355">
    <property type="entry name" value="ZnF_C2H2"/>
    <property type="match status" value="3"/>
</dbReference>
<evidence type="ECO:0000256" key="4">
    <source>
        <dbReference type="ARBA" id="ARBA00022679"/>
    </source>
</evidence>
<dbReference type="Gene3D" id="3.30.200.20">
    <property type="entry name" value="Phosphorylase Kinase, domain 1"/>
    <property type="match status" value="1"/>
</dbReference>
<dbReference type="SUPFAM" id="SSF56112">
    <property type="entry name" value="Protein kinase-like (PK-like)"/>
    <property type="match status" value="1"/>
</dbReference>
<dbReference type="InterPro" id="IPR036236">
    <property type="entry name" value="Znf_C2H2_sf"/>
</dbReference>
<dbReference type="SMART" id="SM00220">
    <property type="entry name" value="S_TKc"/>
    <property type="match status" value="1"/>
</dbReference>
<dbReference type="InterPro" id="IPR000961">
    <property type="entry name" value="AGC-kinase_C"/>
</dbReference>
<feature type="domain" description="CNH" evidence="20">
    <location>
        <begin position="1480"/>
        <end position="1773"/>
    </location>
</feature>
<dbReference type="InterPro" id="IPR002219">
    <property type="entry name" value="PKC_DAG/PE"/>
</dbReference>
<feature type="region of interest" description="Disordered" evidence="16">
    <location>
        <begin position="1901"/>
        <end position="1929"/>
    </location>
</feature>
<comment type="catalytic activity">
    <reaction evidence="13">
        <text>L-seryl-[protein] + ATP = O-phospho-L-seryl-[protein] + ADP + H(+)</text>
        <dbReference type="Rhea" id="RHEA:17989"/>
        <dbReference type="Rhea" id="RHEA-COMP:9863"/>
        <dbReference type="Rhea" id="RHEA-COMP:11604"/>
        <dbReference type="ChEBI" id="CHEBI:15378"/>
        <dbReference type="ChEBI" id="CHEBI:29999"/>
        <dbReference type="ChEBI" id="CHEBI:30616"/>
        <dbReference type="ChEBI" id="CHEBI:83421"/>
        <dbReference type="ChEBI" id="CHEBI:456216"/>
        <dbReference type="EC" id="2.7.11.1"/>
    </reaction>
</comment>
<dbReference type="EMBL" id="CAJPEX010001258">
    <property type="protein sequence ID" value="CAG0918684.1"/>
    <property type="molecule type" value="Genomic_DNA"/>
</dbReference>
<evidence type="ECO:0000256" key="2">
    <source>
        <dbReference type="ARBA" id="ARBA00022527"/>
    </source>
</evidence>
<dbReference type="SMART" id="SM00109">
    <property type="entry name" value="C1"/>
    <property type="match status" value="1"/>
</dbReference>
<evidence type="ECO:0000259" key="22">
    <source>
        <dbReference type="PROSITE" id="PS51703"/>
    </source>
</evidence>
<dbReference type="PROSITE" id="PS51703">
    <property type="entry name" value="DZF"/>
    <property type="match status" value="1"/>
</dbReference>
<dbReference type="InterPro" id="IPR006561">
    <property type="entry name" value="DZF_dom"/>
</dbReference>
<dbReference type="InterPro" id="IPR050839">
    <property type="entry name" value="Rho-assoc_Ser/Thr_Kinase"/>
</dbReference>
<feature type="coiled-coil region" evidence="15">
    <location>
        <begin position="431"/>
        <end position="505"/>
    </location>
</feature>
<dbReference type="Gene3D" id="3.30.460.10">
    <property type="entry name" value="Beta Polymerase, domain 2"/>
    <property type="match status" value="1"/>
</dbReference>
<evidence type="ECO:0000256" key="15">
    <source>
        <dbReference type="SAM" id="Coils"/>
    </source>
</evidence>
<dbReference type="InterPro" id="IPR013087">
    <property type="entry name" value="Znf_C2H2_type"/>
</dbReference>
<feature type="coiled-coil region" evidence="15">
    <location>
        <begin position="1158"/>
        <end position="1192"/>
    </location>
</feature>
<sequence>MLSLKKSRSASRNPRSSLSSNQRRKSLLSSSSLAVNKISEELLYDSFSYLFQQCDNPRARNDCRVNNFLRRNRECASSVLKIRLSPDDFDVKKIIGNGRYGEVQLVSHRRTDQLFAMKVVSKSFLRPDSTALYVDQEREIMAATQSDWHIKLHFAFHDSLSVYLVMDYHPGGDLLQLLVNNAEIFKEIESVRFYAAEIIMAINDLHKLGYIHRDLKPENILIDRSGHLKLGDFGSAARIDSATGAACSSDPQDCGDCPFGTPEYTAPELLDSSSKLTASKSSVNFRKLSETATPYVPTLTSDLDTSHFDECSNRPNSTSMHFSSFSDGTDTARGVMPMDLNELNFVGFSYSRSEEDGLDFTDSDLIWSENFTLQFFSDEAIIHAPKVHQSCQTLEWNASSCGESDWERKFKTLEEKYLTLLRKSERSQSSDSFLKEQIAAKEKQLSDAKKQLVVERETRVSSEGKMMQLMDDIKKKWQRQEKAKIEALESQLNERDAEIEKLKGNLHRVRQIMLESTALGEESMACISILEDPIPTDGKLDTIFEEPTIASSSDDRTYVSANGSQSSSDTSASTHNNTVKFISELQESAIMDTSETSMITDKNLPASVDRVFDKRLTALKSDLSDTEKKCDRMQGMVSSFKNEVDEESEKLKSQIKELDQELKSQREGLEKELESKDRQIFELRRSESRAKLLQETQQGIIEKLKSSTGVATDSATRFYENQVEKMRVRVEELLEEAIRAKENLRLEESKFEAKEKEASRLSLDLRVARRETKNAEEEAKSLRDQLRALRTSHREELSEMKALKTQITSWTAELIAVKSSISKLEMEKKSLLEVHQANFEKDTFLQERDSRISALEKMLQEGQHVQNDWTESVNTLKQELSAKESKIISLTKKCTRLMEACKLSDRNLTEIVEECERRQKQIESLEAKCETAQKMEATLKAEILKTKAAINETESNKIFHEKTVNGKVKELDSKLSSIEGENTFLKELLRQAEVRANQAERQLESSTNECRRSSDLLADAERRIQELKGDLKESEHALLLLSDAKTKLSDEKDAFTARISDLTSESETLRIELSETQTNVEQMTKKLEEREKSFRDHSNQLNSTIAQQNKLIEYLQARQEETDGKKDKKHGLGSRMLGHKTKSQESVSAPVTVIPRQYRELTQMVEEEKSRRMAAEQELDSARRDLAVAKGRQVPPAVHGTPVASTPVARRALAQICLPAESTQPTPQRVRHNIPHKFAVITGSLGKKMMCSRCEKSIGFGQHGLKCRACNVVAHAKCGPIMNDETPFCGLTEEMVRTIAQCSKHNSKIEDAVEATATSSSSIEVEKPDDEIREGKIKTLMNRREWVPQWIRVEGNFLTIFGQKPERETDFPADTWELCPSNGSTSLVIDIDADELPSVHPTDLPFVFKLEKYHDNYMWPKKVLYCMAPSFIARNEWVKFLQDAIRRHSGGCDAGGADVSVMSVDARPPRYELLASAPLAAKVVCCAQSGNKVIFGGLKGLYVVEFGQSEFVNFSTGTHGSVHSVDAVEVLDIALVVAGRTRQLFMTRLNSLTNGTPSSEEALIMVPVNELMDVRLVRVREAVKAESTLLCVAQKNHINILQWTASEAGFKLLRRMLTNNSTQCGMFCDSSLIVGNEKFYEIDLANFCVEEFIDASDPSVGSLTHTAQSHLPRPLAVFRVDRDLSVMDTEFLLAYEDRAVFFDKYGRRSRHFDLKWSRFAFCIDYVEPYLFVQSQGAIEVITVTKKLCLRSPASVHRVVDYDHPMVIGSSLEHVFVSVWAKNRNADPAVNMVDLIAITGKDFMEASLDADASKENYNVTVSFSSLGEANVRRRRRSAGGQAFAPAPQQFGVGSNPAQAFNGAQGYDAFPGMNAYRGNGAAAGTLDMNAAVNGGWDNGFRAKSGAPRGFRGGGRGRGSGRGGRGGFAATAPVPKPPPVVHYCEICRISCAGTLTYEEHLKGSKHKKKEAAASAGPAAVVPRGGCALRCELCDVACTGSDAYSAHIRGSKHQRVVKLHEKLGKPIPSHEPTIILNKPSADGSSMETDSGSGYGAGIKIKTLNDFDPSNIQVVETPSGEKVGIPKLPDEQDAEPVGMDYIEDMKGPGDKVIGYKCNLCDCQFNDVNAKDMHLKGRRHRTQFKKKVDPSLQVPPKGAVVRRNVDHSAQMPSWGGPAPFPEWGPGSMEHGPMFQQPGFFAPPGNINFSINDRVCLAKCAELTPGDKEINTILKAVGSVERGLKTVADAVAAEDSKQTRPLDAERTIKSLKRVGDLANGLIMTGATEVDLVLICGEKPTKSLLEKIVQLLSKELKNQHSEASPEVISDANSGFTVVYPGQIRVQVAVTSALMRSDAEASDKVDGTGSAGNVSASATPTDPADVLDREKCLEALAQLRHSKWFQARLAQAQQAEASIRILRYWARKDPIWEPFSPWIIELFVHEALASSTFPMLPGDIFK</sequence>
<dbReference type="GO" id="GO:0004674">
    <property type="term" value="F:protein serine/threonine kinase activity"/>
    <property type="evidence" value="ECO:0007669"/>
    <property type="project" value="UniProtKB-KW"/>
</dbReference>
<dbReference type="Gene3D" id="3.30.60.20">
    <property type="match status" value="1"/>
</dbReference>
<feature type="compositionally biased region" description="Polar residues" evidence="16">
    <location>
        <begin position="2362"/>
        <end position="2371"/>
    </location>
</feature>
<keyword evidence="2" id="KW-0723">Serine/threonine-protein kinase</keyword>
<dbReference type="PROSITE" id="PS50219">
    <property type="entry name" value="CNH"/>
    <property type="match status" value="1"/>
</dbReference>
<gene>
    <name evidence="23" type="ORF">NMOB1V02_LOCUS6232</name>
</gene>
<keyword evidence="4" id="KW-0808">Transferase</keyword>
<evidence type="ECO:0000256" key="8">
    <source>
        <dbReference type="ARBA" id="ARBA00022777"/>
    </source>
</evidence>
<feature type="domain" description="DZF" evidence="22">
    <location>
        <begin position="2172"/>
        <end position="2453"/>
    </location>
</feature>
<feature type="coiled-coil region" evidence="15">
    <location>
        <begin position="716"/>
        <end position="792"/>
    </location>
</feature>
<feature type="coiled-coil region" evidence="15">
    <location>
        <begin position="975"/>
        <end position="1100"/>
    </location>
</feature>
<evidence type="ECO:0000256" key="16">
    <source>
        <dbReference type="SAM" id="MobiDB-lite"/>
    </source>
</evidence>
<feature type="compositionally biased region" description="Gly residues" evidence="16">
    <location>
        <begin position="1908"/>
        <end position="1924"/>
    </location>
</feature>
<dbReference type="PROSITE" id="PS00107">
    <property type="entry name" value="PROTEIN_KINASE_ATP"/>
    <property type="match status" value="1"/>
</dbReference>
<keyword evidence="9" id="KW-0862">Zinc</keyword>
<evidence type="ECO:0000313" key="23">
    <source>
        <dbReference type="EMBL" id="CAD7278532.1"/>
    </source>
</evidence>
<dbReference type="PROSITE" id="PS50003">
    <property type="entry name" value="PH_DOMAIN"/>
    <property type="match status" value="1"/>
</dbReference>
<dbReference type="PROSITE" id="PS00028">
    <property type="entry name" value="ZINC_FINGER_C2H2_1"/>
    <property type="match status" value="1"/>
</dbReference>
<dbReference type="GO" id="GO:0031032">
    <property type="term" value="P:actomyosin structure organization"/>
    <property type="evidence" value="ECO:0007669"/>
    <property type="project" value="TreeGrafter"/>
</dbReference>
<comment type="catalytic activity">
    <reaction evidence="12">
        <text>L-threonyl-[protein] + ATP = O-phospho-L-threonyl-[protein] + ADP + H(+)</text>
        <dbReference type="Rhea" id="RHEA:46608"/>
        <dbReference type="Rhea" id="RHEA-COMP:11060"/>
        <dbReference type="Rhea" id="RHEA-COMP:11605"/>
        <dbReference type="ChEBI" id="CHEBI:15378"/>
        <dbReference type="ChEBI" id="CHEBI:30013"/>
        <dbReference type="ChEBI" id="CHEBI:30616"/>
        <dbReference type="ChEBI" id="CHEBI:61977"/>
        <dbReference type="ChEBI" id="CHEBI:456216"/>
        <dbReference type="EC" id="2.7.11.1"/>
    </reaction>
</comment>
<dbReference type="GO" id="GO:0003676">
    <property type="term" value="F:nucleic acid binding"/>
    <property type="evidence" value="ECO:0007669"/>
    <property type="project" value="InterPro"/>
</dbReference>
<feature type="compositionally biased region" description="Low complexity" evidence="16">
    <location>
        <begin position="10"/>
        <end position="23"/>
    </location>
</feature>
<feature type="region of interest" description="Disordered" evidence="16">
    <location>
        <begin position="2352"/>
        <end position="2374"/>
    </location>
</feature>
<dbReference type="Gene3D" id="2.30.29.30">
    <property type="entry name" value="Pleckstrin-homology domain (PH domain)/Phosphotyrosine-binding domain (PTB)"/>
    <property type="match status" value="1"/>
</dbReference>
<dbReference type="InterPro" id="IPR001180">
    <property type="entry name" value="CNH_dom"/>
</dbReference>
<evidence type="ECO:0000256" key="14">
    <source>
        <dbReference type="PROSITE-ProRule" id="PRU10141"/>
    </source>
</evidence>
<accession>A0A7R9GDM2</accession>
<feature type="coiled-coil region" evidence="15">
    <location>
        <begin position="873"/>
        <end position="942"/>
    </location>
</feature>
<dbReference type="EMBL" id="OA883295">
    <property type="protein sequence ID" value="CAD7278532.1"/>
    <property type="molecule type" value="Genomic_DNA"/>
</dbReference>
<dbReference type="Gene3D" id="1.10.510.10">
    <property type="entry name" value="Transferase(Phosphotransferase) domain 1"/>
    <property type="match status" value="1"/>
</dbReference>
<dbReference type="Pfam" id="PF07528">
    <property type="entry name" value="DZF_N"/>
    <property type="match status" value="1"/>
</dbReference>
<keyword evidence="11 15" id="KW-0175">Coiled coil</keyword>
<dbReference type="Pfam" id="PF00130">
    <property type="entry name" value="C1_1"/>
    <property type="match status" value="1"/>
</dbReference>
<feature type="compositionally biased region" description="Basic residues" evidence="16">
    <location>
        <begin position="1127"/>
        <end position="1141"/>
    </location>
</feature>
<dbReference type="FunFam" id="3.30.160.60:FF:000210">
    <property type="entry name" value="Zinc finger RNA-binding protein 2"/>
    <property type="match status" value="1"/>
</dbReference>
<keyword evidence="10 14" id="KW-0067">ATP-binding</keyword>
<evidence type="ECO:0000256" key="10">
    <source>
        <dbReference type="ARBA" id="ARBA00022840"/>
    </source>
</evidence>
<dbReference type="OrthoDB" id="8898434at2759"/>
<dbReference type="InterPro" id="IPR011009">
    <property type="entry name" value="Kinase-like_dom_sf"/>
</dbReference>
<dbReference type="GO" id="GO:0005524">
    <property type="term" value="F:ATP binding"/>
    <property type="evidence" value="ECO:0007669"/>
    <property type="project" value="UniProtKB-UniRule"/>
</dbReference>
<dbReference type="SMART" id="SM00451">
    <property type="entry name" value="ZnF_U1"/>
    <property type="match status" value="3"/>
</dbReference>
<dbReference type="SUPFAM" id="SSF57889">
    <property type="entry name" value="Cysteine-rich domain"/>
    <property type="match status" value="1"/>
</dbReference>
<dbReference type="SUPFAM" id="SSF57667">
    <property type="entry name" value="beta-beta-alpha zinc fingers"/>
    <property type="match status" value="3"/>
</dbReference>
<protein>
    <recommendedName>
        <fullName evidence="1">non-specific serine/threonine protein kinase</fullName>
        <ecNumber evidence="1">2.7.11.1</ecNumber>
    </recommendedName>
</protein>
<feature type="domain" description="Phorbol-ester/DAG-type" evidence="19">
    <location>
        <begin position="1235"/>
        <end position="1289"/>
    </location>
</feature>
<dbReference type="InterPro" id="IPR001849">
    <property type="entry name" value="PH_domain"/>
</dbReference>
<evidence type="ECO:0000256" key="12">
    <source>
        <dbReference type="ARBA" id="ARBA00047899"/>
    </source>
</evidence>
<dbReference type="SMART" id="SM00133">
    <property type="entry name" value="S_TK_X"/>
    <property type="match status" value="1"/>
</dbReference>
<evidence type="ECO:0000256" key="9">
    <source>
        <dbReference type="ARBA" id="ARBA00022833"/>
    </source>
</evidence>
<evidence type="ECO:0000256" key="7">
    <source>
        <dbReference type="ARBA" id="ARBA00022771"/>
    </source>
</evidence>
<dbReference type="InterPro" id="IPR043519">
    <property type="entry name" value="NT_sf"/>
</dbReference>
<dbReference type="SMART" id="SM00572">
    <property type="entry name" value="DZF"/>
    <property type="match status" value="1"/>
</dbReference>
<feature type="region of interest" description="Disordered" evidence="16">
    <location>
        <begin position="551"/>
        <end position="575"/>
    </location>
</feature>
<evidence type="ECO:0000259" key="17">
    <source>
        <dbReference type="PROSITE" id="PS50003"/>
    </source>
</evidence>
<dbReference type="GO" id="GO:0005737">
    <property type="term" value="C:cytoplasm"/>
    <property type="evidence" value="ECO:0007669"/>
    <property type="project" value="TreeGrafter"/>
</dbReference>
<dbReference type="InterPro" id="IPR046349">
    <property type="entry name" value="C1-like_sf"/>
</dbReference>
<evidence type="ECO:0000256" key="13">
    <source>
        <dbReference type="ARBA" id="ARBA00048679"/>
    </source>
</evidence>
<dbReference type="Pfam" id="PF12874">
    <property type="entry name" value="zf-met"/>
    <property type="match status" value="3"/>
</dbReference>
<keyword evidence="6 14" id="KW-0547">Nucleotide-binding</keyword>
<feature type="domain" description="Protein kinase" evidence="18">
    <location>
        <begin position="89"/>
        <end position="376"/>
    </location>
</feature>
<keyword evidence="8" id="KW-0418">Kinase</keyword>
<dbReference type="PROSITE" id="PS00108">
    <property type="entry name" value="PROTEIN_KINASE_ST"/>
    <property type="match status" value="1"/>
</dbReference>
<dbReference type="EC" id="2.7.11.1" evidence="1"/>
<evidence type="ECO:0000259" key="20">
    <source>
        <dbReference type="PROSITE" id="PS50219"/>
    </source>
</evidence>
<dbReference type="Gene3D" id="1.10.287.1490">
    <property type="match status" value="1"/>
</dbReference>
<evidence type="ECO:0000259" key="21">
    <source>
        <dbReference type="PROSITE" id="PS51285"/>
    </source>
</evidence>
<dbReference type="Gene3D" id="3.30.160.60">
    <property type="entry name" value="Classic Zinc Finger"/>
    <property type="match status" value="3"/>
</dbReference>
<dbReference type="SUPFAM" id="SSF50729">
    <property type="entry name" value="PH domain-like"/>
    <property type="match status" value="1"/>
</dbReference>
<dbReference type="PROSITE" id="PS50081">
    <property type="entry name" value="ZF_DAG_PE_2"/>
    <property type="match status" value="1"/>
</dbReference>
<evidence type="ECO:0000259" key="19">
    <source>
        <dbReference type="PROSITE" id="PS50081"/>
    </source>
</evidence>
<dbReference type="PANTHER" id="PTHR22988">
    <property type="entry name" value="MYOTONIC DYSTROPHY S/T KINASE-RELATED"/>
    <property type="match status" value="1"/>
</dbReference>
<organism evidence="23">
    <name type="scientific">Notodromas monacha</name>
    <dbReference type="NCBI Taxonomy" id="399045"/>
    <lineage>
        <taxon>Eukaryota</taxon>
        <taxon>Metazoa</taxon>
        <taxon>Ecdysozoa</taxon>
        <taxon>Arthropoda</taxon>
        <taxon>Crustacea</taxon>
        <taxon>Oligostraca</taxon>
        <taxon>Ostracoda</taxon>
        <taxon>Podocopa</taxon>
        <taxon>Podocopida</taxon>
        <taxon>Cypridocopina</taxon>
        <taxon>Cypridoidea</taxon>
        <taxon>Cyprididae</taxon>
        <taxon>Notodromas</taxon>
    </lineage>
</organism>
<keyword evidence="7" id="KW-0863">Zinc-finger</keyword>
<evidence type="ECO:0000313" key="24">
    <source>
        <dbReference type="Proteomes" id="UP000678499"/>
    </source>
</evidence>
<proteinExistence type="predicted"/>
<dbReference type="Pfam" id="PF00069">
    <property type="entry name" value="Pkinase"/>
    <property type="match status" value="1"/>
</dbReference>
<reference evidence="23" key="1">
    <citation type="submission" date="2020-11" db="EMBL/GenBank/DDBJ databases">
        <authorList>
            <person name="Tran Van P."/>
        </authorList>
    </citation>
    <scope>NUCLEOTIDE SEQUENCE</scope>
</reference>
<keyword evidence="5" id="KW-0479">Metal-binding</keyword>
<feature type="domain" description="AGC-kinase C-terminal" evidence="21">
    <location>
        <begin position="281"/>
        <end position="360"/>
    </location>
</feature>
<feature type="binding site" evidence="14">
    <location>
        <position position="118"/>
    </location>
    <ligand>
        <name>ATP</name>
        <dbReference type="ChEBI" id="CHEBI:30616"/>
    </ligand>
</feature>
<dbReference type="PROSITE" id="PS50011">
    <property type="entry name" value="PROTEIN_KINASE_DOM"/>
    <property type="match status" value="1"/>
</dbReference>
<evidence type="ECO:0000256" key="3">
    <source>
        <dbReference type="ARBA" id="ARBA00022553"/>
    </source>
</evidence>
<dbReference type="InterPro" id="IPR049401">
    <property type="entry name" value="DZF_dom_N"/>
</dbReference>
<dbReference type="PANTHER" id="PTHR22988:SF71">
    <property type="entry name" value="CITRON RHO-INTERACTING KINASE"/>
    <property type="match status" value="1"/>
</dbReference>
<dbReference type="Pfam" id="PF00780">
    <property type="entry name" value="CNH"/>
    <property type="match status" value="1"/>
</dbReference>
<dbReference type="InterPro" id="IPR003604">
    <property type="entry name" value="Matrin/U1-like-C_Znf_C2H2"/>
</dbReference>
<dbReference type="GO" id="GO:0005856">
    <property type="term" value="C:cytoskeleton"/>
    <property type="evidence" value="ECO:0007669"/>
    <property type="project" value="TreeGrafter"/>
</dbReference>
<feature type="domain" description="PH" evidence="17">
    <location>
        <begin position="1330"/>
        <end position="1446"/>
    </location>
</feature>
<dbReference type="GO" id="GO:0008270">
    <property type="term" value="F:zinc ion binding"/>
    <property type="evidence" value="ECO:0007669"/>
    <property type="project" value="UniProtKB-KW"/>
</dbReference>
<feature type="coiled-coil region" evidence="15">
    <location>
        <begin position="637"/>
        <end position="686"/>
    </location>
</feature>
<evidence type="ECO:0000256" key="5">
    <source>
        <dbReference type="ARBA" id="ARBA00022723"/>
    </source>
</evidence>
<name>A0A7R9GDM2_9CRUS</name>
<dbReference type="InterPro" id="IPR011993">
    <property type="entry name" value="PH-like_dom_sf"/>
</dbReference>
<dbReference type="Proteomes" id="UP000678499">
    <property type="component" value="Unassembled WGS sequence"/>
</dbReference>
<evidence type="ECO:0000256" key="6">
    <source>
        <dbReference type="ARBA" id="ARBA00022741"/>
    </source>
</evidence>
<evidence type="ECO:0000256" key="11">
    <source>
        <dbReference type="ARBA" id="ARBA00023054"/>
    </source>
</evidence>